<dbReference type="PANTHER" id="PTHR42738:SF7">
    <property type="entry name" value="HYDROXYMETHYLGLUTARYL-COA LYASE"/>
    <property type="match status" value="1"/>
</dbReference>
<protein>
    <submittedName>
        <fullName evidence="5">Hydroxymethylglutaryl-CoA lyase</fullName>
    </submittedName>
</protein>
<keyword evidence="6" id="KW-1185">Reference proteome</keyword>
<dbReference type="InterPro" id="IPR043594">
    <property type="entry name" value="HMGL"/>
</dbReference>
<dbReference type="GO" id="GO:0046951">
    <property type="term" value="P:ketone body biosynthetic process"/>
    <property type="evidence" value="ECO:0007669"/>
    <property type="project" value="TreeGrafter"/>
</dbReference>
<dbReference type="RefSeq" id="WP_089700272.1">
    <property type="nucleotide sequence ID" value="NZ_FNHL01000010.1"/>
</dbReference>
<dbReference type="GO" id="GO:0006552">
    <property type="term" value="P:L-leucine catabolic process"/>
    <property type="evidence" value="ECO:0007669"/>
    <property type="project" value="TreeGrafter"/>
</dbReference>
<dbReference type="OrthoDB" id="321176at2157"/>
<keyword evidence="3 5" id="KW-0456">Lyase</keyword>
<feature type="domain" description="Pyruvate carboxyltransferase" evidence="4">
    <location>
        <begin position="11"/>
        <end position="281"/>
    </location>
</feature>
<evidence type="ECO:0000313" key="6">
    <source>
        <dbReference type="Proteomes" id="UP000199451"/>
    </source>
</evidence>
<dbReference type="AlphaFoldDB" id="A0A1H0AC75"/>
<dbReference type="GO" id="GO:0004419">
    <property type="term" value="F:hydroxymethylglutaryl-CoA lyase activity"/>
    <property type="evidence" value="ECO:0007669"/>
    <property type="project" value="TreeGrafter"/>
</dbReference>
<dbReference type="InterPro" id="IPR000891">
    <property type="entry name" value="PYR_CT"/>
</dbReference>
<dbReference type="InterPro" id="IPR013785">
    <property type="entry name" value="Aldolase_TIM"/>
</dbReference>
<keyword evidence="2" id="KW-0479">Metal-binding</keyword>
<dbReference type="EMBL" id="FNHL01000010">
    <property type="protein sequence ID" value="SDN31007.1"/>
    <property type="molecule type" value="Genomic_DNA"/>
</dbReference>
<dbReference type="PANTHER" id="PTHR42738">
    <property type="entry name" value="HYDROXYMETHYLGLUTARYL-COA LYASE"/>
    <property type="match status" value="1"/>
</dbReference>
<evidence type="ECO:0000256" key="1">
    <source>
        <dbReference type="ARBA" id="ARBA00009405"/>
    </source>
</evidence>
<dbReference type="SUPFAM" id="SSF51569">
    <property type="entry name" value="Aldolase"/>
    <property type="match status" value="1"/>
</dbReference>
<evidence type="ECO:0000256" key="2">
    <source>
        <dbReference type="ARBA" id="ARBA00022723"/>
    </source>
</evidence>
<proteinExistence type="inferred from homology"/>
<dbReference type="Pfam" id="PF00682">
    <property type="entry name" value="HMGL-like"/>
    <property type="match status" value="1"/>
</dbReference>
<comment type="similarity">
    <text evidence="1">Belongs to the HMG-CoA lyase family.</text>
</comment>
<reference evidence="6" key="1">
    <citation type="submission" date="2016-10" db="EMBL/GenBank/DDBJ databases">
        <authorList>
            <person name="Varghese N."/>
            <person name="Submissions S."/>
        </authorList>
    </citation>
    <scope>NUCLEOTIDE SEQUENCE [LARGE SCALE GENOMIC DNA]</scope>
    <source>
        <strain evidence="6">CGMCC 1.10119</strain>
    </source>
</reference>
<dbReference type="STRING" id="660521.SAMN04487949_0016"/>
<sequence length="332" mass="35500">MSLLDDLPERVHVVEMLPRDGFQRLDEFVPTDEKVEIIDQLSATGVDEIEISSFTHPKAVPTLRDADEVAKKIERHDDVTYRALVPNLVGMERAVEAEVDKVNALVTVSQSYTEKNQNRTREEVLAEMDDIVELAHDHGIEVEAGMGTSFYCPYEGRIDPAETLAVVDSVVESGVDEVTLATTMGLANPVEITERFTAAFEAHPDLDMGLHLHDTNGMSLANTLAAMAVGVDRFDASVCGLGGGVVLPGGMSGVGNTPTEDLVQMLTRMGVENGVDFEKIEAAAHDVSEQLGLGVTSHVLAGGTVEGVLETVAADNEDAADAADADDADDEQ</sequence>
<dbReference type="GO" id="GO:0046872">
    <property type="term" value="F:metal ion binding"/>
    <property type="evidence" value="ECO:0007669"/>
    <property type="project" value="UniProtKB-KW"/>
</dbReference>
<evidence type="ECO:0000259" key="4">
    <source>
        <dbReference type="PROSITE" id="PS50991"/>
    </source>
</evidence>
<accession>A0A1H0AC75</accession>
<evidence type="ECO:0000313" key="5">
    <source>
        <dbReference type="EMBL" id="SDN31007.1"/>
    </source>
</evidence>
<dbReference type="Proteomes" id="UP000199451">
    <property type="component" value="Unassembled WGS sequence"/>
</dbReference>
<organism evidence="5 6">
    <name type="scientific">Halogranum gelatinilyticum</name>
    <dbReference type="NCBI Taxonomy" id="660521"/>
    <lineage>
        <taxon>Archaea</taxon>
        <taxon>Methanobacteriati</taxon>
        <taxon>Methanobacteriota</taxon>
        <taxon>Stenosarchaea group</taxon>
        <taxon>Halobacteria</taxon>
        <taxon>Halobacteriales</taxon>
        <taxon>Haloferacaceae</taxon>
    </lineage>
</organism>
<dbReference type="PROSITE" id="PS50991">
    <property type="entry name" value="PYR_CT"/>
    <property type="match status" value="1"/>
</dbReference>
<dbReference type="CDD" id="cd07938">
    <property type="entry name" value="DRE_TIM_HMGL"/>
    <property type="match status" value="1"/>
</dbReference>
<dbReference type="NCBIfam" id="NF004283">
    <property type="entry name" value="PRK05692.1"/>
    <property type="match status" value="1"/>
</dbReference>
<gene>
    <name evidence="5" type="ORF">SAMN04487949_0016</name>
</gene>
<evidence type="ECO:0000256" key="3">
    <source>
        <dbReference type="ARBA" id="ARBA00023239"/>
    </source>
</evidence>
<name>A0A1H0AC75_9EURY</name>
<dbReference type="Gene3D" id="3.20.20.70">
    <property type="entry name" value="Aldolase class I"/>
    <property type="match status" value="1"/>
</dbReference>